<evidence type="ECO:0000256" key="2">
    <source>
        <dbReference type="SAM" id="MobiDB-lite"/>
    </source>
</evidence>
<keyword evidence="1" id="KW-0175">Coiled coil</keyword>
<dbReference type="AlphaFoldDB" id="C7E9H6"/>
<name>C7E9H6_SERIN</name>
<evidence type="ECO:0000313" key="3">
    <source>
        <dbReference type="EMBL" id="ACT83731.1"/>
    </source>
</evidence>
<dbReference type="EMBL" id="GQ257366">
    <property type="protein sequence ID" value="ACT83731.1"/>
    <property type="molecule type" value="mRNA"/>
</dbReference>
<feature type="region of interest" description="Disordered" evidence="2">
    <location>
        <begin position="132"/>
        <end position="152"/>
    </location>
</feature>
<feature type="compositionally biased region" description="Pro residues" evidence="2">
    <location>
        <begin position="141"/>
        <end position="152"/>
    </location>
</feature>
<reference evidence="3" key="1">
    <citation type="submission" date="2009-06" db="EMBL/GenBank/DDBJ databases">
        <title>Cloning of salt stress related new protein from Piriformospora indica.</title>
        <authorList>
            <person name="Gahlot S."/>
            <person name="Joshi A."/>
            <person name="Tuteja N."/>
        </authorList>
    </citation>
    <scope>NUCLEOTIDE SEQUENCE</scope>
</reference>
<feature type="coiled-coil region" evidence="1">
    <location>
        <begin position="29"/>
        <end position="121"/>
    </location>
</feature>
<dbReference type="OMA" id="KDRECDK"/>
<protein>
    <submittedName>
        <fullName evidence="3">Uncharacterized protein</fullName>
    </submittedName>
</protein>
<evidence type="ECO:0000256" key="1">
    <source>
        <dbReference type="SAM" id="Coils"/>
    </source>
</evidence>
<proteinExistence type="evidence at transcript level"/>
<sequence length="205" mass="23048">MTTRRATTVRHNRLHSSSNAGVDEMGTAIRGESSDIESLMRDLDASERENIRLKDQVLSLQSLLAQRPSPEELKKARETARNVELLLAGANRENERAMMETERANRRIKILEDELARLAGENWQTTLDLAPGRTSLDAPERPSPAPVSIAPPPTVTAEYLEQMRLLIIGMETHLQSREEELSKTLSIAEEKEKQLQAMKRPDLSS</sequence>
<organism evidence="3">
    <name type="scientific">Serendipita indica</name>
    <name type="common">Root endophyte fungus</name>
    <name type="synonym">Piriformospora indica</name>
    <dbReference type="NCBI Taxonomy" id="65672"/>
    <lineage>
        <taxon>Eukaryota</taxon>
        <taxon>Fungi</taxon>
        <taxon>Dikarya</taxon>
        <taxon>Basidiomycota</taxon>
        <taxon>Agaricomycotina</taxon>
        <taxon>Agaricomycetes</taxon>
        <taxon>Sebacinales</taxon>
        <taxon>Serendipitaceae</taxon>
        <taxon>Serendipita</taxon>
    </lineage>
</organism>
<accession>C7E9H6</accession>